<gene>
    <name evidence="2" type="ORF">X975_17809</name>
</gene>
<accession>A0A087UCT9</accession>
<organism evidence="2 3">
    <name type="scientific">Stegodyphus mimosarum</name>
    <name type="common">African social velvet spider</name>
    <dbReference type="NCBI Taxonomy" id="407821"/>
    <lineage>
        <taxon>Eukaryota</taxon>
        <taxon>Metazoa</taxon>
        <taxon>Ecdysozoa</taxon>
        <taxon>Arthropoda</taxon>
        <taxon>Chelicerata</taxon>
        <taxon>Arachnida</taxon>
        <taxon>Araneae</taxon>
        <taxon>Araneomorphae</taxon>
        <taxon>Entelegynae</taxon>
        <taxon>Eresoidea</taxon>
        <taxon>Eresidae</taxon>
        <taxon>Stegodyphus</taxon>
    </lineage>
</organism>
<evidence type="ECO:0000313" key="2">
    <source>
        <dbReference type="EMBL" id="KFM75178.1"/>
    </source>
</evidence>
<dbReference type="EMBL" id="KK119249">
    <property type="protein sequence ID" value="KFM75178.1"/>
    <property type="molecule type" value="Genomic_DNA"/>
</dbReference>
<keyword evidence="1" id="KW-0732">Signal</keyword>
<feature type="signal peptide" evidence="1">
    <location>
        <begin position="1"/>
        <end position="20"/>
    </location>
</feature>
<protein>
    <submittedName>
        <fullName evidence="2">Uncharacterized protein</fullName>
    </submittedName>
</protein>
<dbReference type="OMA" id="HVTHYVK"/>
<keyword evidence="3" id="KW-1185">Reference proteome</keyword>
<dbReference type="AlphaFoldDB" id="A0A087UCT9"/>
<feature type="chain" id="PRO_5001830464" evidence="1">
    <location>
        <begin position="21"/>
        <end position="139"/>
    </location>
</feature>
<proteinExistence type="predicted"/>
<evidence type="ECO:0000313" key="3">
    <source>
        <dbReference type="Proteomes" id="UP000054359"/>
    </source>
</evidence>
<sequence>MNKTLASLFLVMFCTAMAMATYQRSYHGGHKIHLGGAGYAYRPSYAHSKPVLHHAPVPVVYARKSHSKPHVTHYVKPSYHHAVPHAGYRKPVYYLGGHASHGVAHKPAVYASHGYAYKPAVHAYAPHAVAYAHKSYPHH</sequence>
<evidence type="ECO:0000256" key="1">
    <source>
        <dbReference type="SAM" id="SignalP"/>
    </source>
</evidence>
<reference evidence="2 3" key="1">
    <citation type="submission" date="2013-11" db="EMBL/GenBank/DDBJ databases">
        <title>Genome sequencing of Stegodyphus mimosarum.</title>
        <authorList>
            <person name="Bechsgaard J."/>
        </authorList>
    </citation>
    <scope>NUCLEOTIDE SEQUENCE [LARGE SCALE GENOMIC DNA]</scope>
</reference>
<dbReference type="Proteomes" id="UP000054359">
    <property type="component" value="Unassembled WGS sequence"/>
</dbReference>
<dbReference type="OrthoDB" id="6422497at2759"/>
<name>A0A087UCT9_STEMI</name>
<feature type="non-terminal residue" evidence="2">
    <location>
        <position position="139"/>
    </location>
</feature>